<evidence type="ECO:0000259" key="2">
    <source>
        <dbReference type="PROSITE" id="PS51011"/>
    </source>
</evidence>
<dbReference type="EMBL" id="JAHRIN010075865">
    <property type="protein sequence ID" value="MEQ2217472.1"/>
    <property type="molecule type" value="Genomic_DNA"/>
</dbReference>
<dbReference type="SMART" id="SM00501">
    <property type="entry name" value="BRIGHT"/>
    <property type="match status" value="1"/>
</dbReference>
<keyword evidence="4" id="KW-1185">Reference proteome</keyword>
<proteinExistence type="predicted"/>
<dbReference type="SUPFAM" id="SSF46774">
    <property type="entry name" value="ARID-like"/>
    <property type="match status" value="1"/>
</dbReference>
<reference evidence="3 4" key="1">
    <citation type="submission" date="2021-06" db="EMBL/GenBank/DDBJ databases">
        <authorList>
            <person name="Palmer J.M."/>
        </authorList>
    </citation>
    <scope>NUCLEOTIDE SEQUENCE [LARGE SCALE GENOMIC DNA]</scope>
    <source>
        <strain evidence="3 4">XC_2019</strain>
        <tissue evidence="3">Muscle</tissue>
    </source>
</reference>
<feature type="region of interest" description="Disordered" evidence="1">
    <location>
        <begin position="195"/>
        <end position="395"/>
    </location>
</feature>
<feature type="compositionally biased region" description="Low complexity" evidence="1">
    <location>
        <begin position="91"/>
        <end position="103"/>
    </location>
</feature>
<feature type="compositionally biased region" description="Pro residues" evidence="1">
    <location>
        <begin position="80"/>
        <end position="90"/>
    </location>
</feature>
<evidence type="ECO:0000313" key="3">
    <source>
        <dbReference type="EMBL" id="MEQ2217472.1"/>
    </source>
</evidence>
<dbReference type="PANTHER" id="PTHR12656">
    <property type="entry name" value="BRG-1 ASSOCIATED FACTOR 250 BAF250"/>
    <property type="match status" value="1"/>
</dbReference>
<protein>
    <recommendedName>
        <fullName evidence="2">ARID domain-containing protein</fullName>
    </recommendedName>
</protein>
<organism evidence="3 4">
    <name type="scientific">Xenoophorus captivus</name>
    <dbReference type="NCBI Taxonomy" id="1517983"/>
    <lineage>
        <taxon>Eukaryota</taxon>
        <taxon>Metazoa</taxon>
        <taxon>Chordata</taxon>
        <taxon>Craniata</taxon>
        <taxon>Vertebrata</taxon>
        <taxon>Euteleostomi</taxon>
        <taxon>Actinopterygii</taxon>
        <taxon>Neopterygii</taxon>
        <taxon>Teleostei</taxon>
        <taxon>Neoteleostei</taxon>
        <taxon>Acanthomorphata</taxon>
        <taxon>Ovalentaria</taxon>
        <taxon>Atherinomorphae</taxon>
        <taxon>Cyprinodontiformes</taxon>
        <taxon>Goodeidae</taxon>
        <taxon>Xenoophorus</taxon>
    </lineage>
</organism>
<comment type="caution">
    <text evidence="3">The sequence shown here is derived from an EMBL/GenBank/DDBJ whole genome shotgun (WGS) entry which is preliminary data.</text>
</comment>
<sequence length="523" mass="55229">MDPMAMKRSQLYGMGNSPYSQQQGAPYPGQPYSSPSPQRYPMGMSGRGQMGMGRIHYPQQQMGSQYGPQQQNLSSYGHPGQPPYFSPPQQQPAAPSQPAYMQPCPLPPQEVPQEAYGGRGKSAAMTPGKPSLEDLSLSQQERPSSLPVLLPVGTTQTDQTELSPMQGIQNISKSFFLFQDLSRSIDDLLTGTEAAVSSGASGSGSTRGDQATPGARSPFSPHVSPRLPPLARTGPSPSPSLSPAGSRSGPLSPTSTNGPGFPPSMHRSTQGSHFGPSPMSTHPAPVGSMHHSSYQQGSHSYGPPGNYTRPPHYGGIPAAGYSGPGPSLANNMGLNTTGPMHGQGPSTPSGRGPGPGAGGRPYTAGSGTVAPTSPNMPSEMVPNSGPSANSSLTTHSRLKVKCPSGPELSGGNWPTLLSNIADTFHHELMLSLCVQKPNVATMTNEKITRLYEMGSEPERRLWVGRYLSFMEERGTPVSNLPAVGKKPLDLCRLYLAVREIGGLAMVRCYPLSSLFFEGFCPLY</sequence>
<evidence type="ECO:0000256" key="1">
    <source>
        <dbReference type="SAM" id="MobiDB-lite"/>
    </source>
</evidence>
<accession>A0ABV0SA81</accession>
<evidence type="ECO:0000313" key="4">
    <source>
        <dbReference type="Proteomes" id="UP001434883"/>
    </source>
</evidence>
<feature type="compositionally biased region" description="Low complexity" evidence="1">
    <location>
        <begin position="52"/>
        <end position="71"/>
    </location>
</feature>
<feature type="compositionally biased region" description="Low complexity" evidence="1">
    <location>
        <begin position="195"/>
        <end position="208"/>
    </location>
</feature>
<dbReference type="Pfam" id="PF01388">
    <property type="entry name" value="ARID"/>
    <property type="match status" value="1"/>
</dbReference>
<feature type="compositionally biased region" description="Polar residues" evidence="1">
    <location>
        <begin position="328"/>
        <end position="338"/>
    </location>
</feature>
<feature type="compositionally biased region" description="Low complexity" evidence="1">
    <location>
        <begin position="287"/>
        <end position="302"/>
    </location>
</feature>
<dbReference type="InterPro" id="IPR021906">
    <property type="entry name" value="BAF250/Osa"/>
</dbReference>
<dbReference type="Gene3D" id="1.10.150.60">
    <property type="entry name" value="ARID DNA-binding domain"/>
    <property type="match status" value="1"/>
</dbReference>
<name>A0ABV0SA81_9TELE</name>
<feature type="domain" description="ARID" evidence="2">
    <location>
        <begin position="456"/>
        <end position="523"/>
    </location>
</feature>
<feature type="compositionally biased region" description="Low complexity" evidence="1">
    <location>
        <begin position="17"/>
        <end position="44"/>
    </location>
</feature>
<feature type="compositionally biased region" description="Low complexity" evidence="1">
    <location>
        <begin position="239"/>
        <end position="253"/>
    </location>
</feature>
<feature type="region of interest" description="Disordered" evidence="1">
    <location>
        <begin position="1"/>
        <end position="160"/>
    </location>
</feature>
<gene>
    <name evidence="3" type="ORF">XENOCAPTIV_011464</name>
</gene>
<dbReference type="PROSITE" id="PS51011">
    <property type="entry name" value="ARID"/>
    <property type="match status" value="1"/>
</dbReference>
<dbReference type="InterPro" id="IPR036431">
    <property type="entry name" value="ARID_dom_sf"/>
</dbReference>
<dbReference type="PANTHER" id="PTHR12656:SF11">
    <property type="entry name" value="AT-RICH INTERACTIVE DOMAIN-CONTAINING PROTEIN 1B"/>
    <property type="match status" value="1"/>
</dbReference>
<dbReference type="InterPro" id="IPR001606">
    <property type="entry name" value="ARID_dom"/>
</dbReference>
<feature type="compositionally biased region" description="Polar residues" evidence="1">
    <location>
        <begin position="384"/>
        <end position="395"/>
    </location>
</feature>
<dbReference type="Proteomes" id="UP001434883">
    <property type="component" value="Unassembled WGS sequence"/>
</dbReference>